<dbReference type="AlphaFoldDB" id="A0A4Y2RGQ1"/>
<evidence type="ECO:0000256" key="1">
    <source>
        <dbReference type="SAM" id="MobiDB-lite"/>
    </source>
</evidence>
<gene>
    <name evidence="2" type="ORF">AVEN_252265_1</name>
</gene>
<evidence type="ECO:0000313" key="2">
    <source>
        <dbReference type="EMBL" id="GBN74419.1"/>
    </source>
</evidence>
<protein>
    <submittedName>
        <fullName evidence="2">Uncharacterized protein</fullName>
    </submittedName>
</protein>
<feature type="compositionally biased region" description="Basic and acidic residues" evidence="1">
    <location>
        <begin position="12"/>
        <end position="26"/>
    </location>
</feature>
<dbReference type="EMBL" id="BGPR01016882">
    <property type="protein sequence ID" value="GBN74419.1"/>
    <property type="molecule type" value="Genomic_DNA"/>
</dbReference>
<feature type="region of interest" description="Disordered" evidence="1">
    <location>
        <begin position="1"/>
        <end position="71"/>
    </location>
</feature>
<organism evidence="2 3">
    <name type="scientific">Araneus ventricosus</name>
    <name type="common">Orbweaver spider</name>
    <name type="synonym">Epeira ventricosa</name>
    <dbReference type="NCBI Taxonomy" id="182803"/>
    <lineage>
        <taxon>Eukaryota</taxon>
        <taxon>Metazoa</taxon>
        <taxon>Ecdysozoa</taxon>
        <taxon>Arthropoda</taxon>
        <taxon>Chelicerata</taxon>
        <taxon>Arachnida</taxon>
        <taxon>Araneae</taxon>
        <taxon>Araneomorphae</taxon>
        <taxon>Entelegynae</taxon>
        <taxon>Araneoidea</taxon>
        <taxon>Araneidae</taxon>
        <taxon>Araneus</taxon>
    </lineage>
</organism>
<sequence>MKNQQSGETDGEENKSEDSSDAKSTRMEITNTAPGTLAPHEINEGGFQMVSPRKAAKAPRHEASPSIEDTNRYQNLAIKEAEKMHPATISISPLCFLIDFLIF</sequence>
<keyword evidence="3" id="KW-1185">Reference proteome</keyword>
<name>A0A4Y2RGQ1_ARAVE</name>
<comment type="caution">
    <text evidence="2">The sequence shown here is derived from an EMBL/GenBank/DDBJ whole genome shotgun (WGS) entry which is preliminary data.</text>
</comment>
<reference evidence="2 3" key="1">
    <citation type="journal article" date="2019" name="Sci. Rep.">
        <title>Orb-weaving spider Araneus ventricosus genome elucidates the spidroin gene catalogue.</title>
        <authorList>
            <person name="Kono N."/>
            <person name="Nakamura H."/>
            <person name="Ohtoshi R."/>
            <person name="Moran D.A.P."/>
            <person name="Shinohara A."/>
            <person name="Yoshida Y."/>
            <person name="Fujiwara M."/>
            <person name="Mori M."/>
            <person name="Tomita M."/>
            <person name="Arakawa K."/>
        </authorList>
    </citation>
    <scope>NUCLEOTIDE SEQUENCE [LARGE SCALE GENOMIC DNA]</scope>
</reference>
<dbReference type="Proteomes" id="UP000499080">
    <property type="component" value="Unassembled WGS sequence"/>
</dbReference>
<evidence type="ECO:0000313" key="3">
    <source>
        <dbReference type="Proteomes" id="UP000499080"/>
    </source>
</evidence>
<proteinExistence type="predicted"/>
<accession>A0A4Y2RGQ1</accession>